<gene>
    <name evidence="5" type="ORF">DW084_07215</name>
</gene>
<reference evidence="5 6" key="1">
    <citation type="submission" date="2018-08" db="EMBL/GenBank/DDBJ databases">
        <title>A genome reference for cultivated species of the human gut microbiota.</title>
        <authorList>
            <person name="Zou Y."/>
            <person name="Xue W."/>
            <person name="Luo G."/>
        </authorList>
    </citation>
    <scope>NUCLEOTIDE SEQUENCE [LARGE SCALE GENOMIC DNA]</scope>
    <source>
        <strain evidence="5 6">AF48-16</strain>
    </source>
</reference>
<evidence type="ECO:0000256" key="2">
    <source>
        <dbReference type="ARBA" id="ARBA00022801"/>
    </source>
</evidence>
<dbReference type="InterPro" id="IPR041063">
    <property type="entry name" value="Glyco_H_20C_C"/>
</dbReference>
<dbReference type="Gene3D" id="1.20.120.670">
    <property type="entry name" value="N-acetyl-b-d-glucoasminidase"/>
    <property type="match status" value="1"/>
</dbReference>
<sequence length="623" mass="71240">MKDIFIQSNENLDDFFSHALQELELRETPNGHPLRLIHRPGSLKICHGPLETIIYYQEKAHLFRALTLWVHEDRPVYVLEEQPHFEAIGPMIDLSRNAVMTVKKLERFILLTSKMGLNRLMLYMEDTYEIPEYPYFGHLRGRYTQVELKALDTYAQAVGVTLIPAIQTLAHLTNPLKWQFAGNIRDTEDILLVGEEETYTFLEAAIRSIRSCFATDQLHIGMDEAHQLGKGKYLEIHGLQDRFTIMAAHLKQVAALCQNIGFEPMMWSDMFFRIGAPTGDYYDSDVCFPTELFADLPAVKMVYWDYYHHDHASYQRMFAKHRELKQPIVFAGGIWTWNGLAPNYGKSFATMRHALQAAKENDVQEVYATLWGDDGAETPVIAALLGLQYFSEAQFGNDLSLENLTKKFQLFHQSIANDFLLLDRFDQTAGVQKNNPHGENPSKLLLYQDLLYGLYQENLTDLSLASHYQTLAQELAAVKATRDTQTMFAFYQQLADVLAQKACITNQITSAYKSKDRTGLHQAVDALSVYKSALQSLYEAHRQVWFDWNRPFGFEIIDLRYGALLMRCDTTLWRLTAFLDGELDTLEELTQPSLPMVTPFSGSTSVGRNLFHGIYSAGKISDV</sequence>
<organism evidence="5 6">
    <name type="scientific">Enterococcus casseliflavus</name>
    <name type="common">Enterococcus flavescens</name>
    <dbReference type="NCBI Taxonomy" id="37734"/>
    <lineage>
        <taxon>Bacteria</taxon>
        <taxon>Bacillati</taxon>
        <taxon>Bacillota</taxon>
        <taxon>Bacilli</taxon>
        <taxon>Lactobacillales</taxon>
        <taxon>Enterococcaceae</taxon>
        <taxon>Enterococcus</taxon>
    </lineage>
</organism>
<dbReference type="SUPFAM" id="SSF51445">
    <property type="entry name" value="(Trans)glycosidases"/>
    <property type="match status" value="1"/>
</dbReference>
<proteinExistence type="inferred from homology"/>
<evidence type="ECO:0000256" key="1">
    <source>
        <dbReference type="ARBA" id="ARBA00006285"/>
    </source>
</evidence>
<evidence type="ECO:0000313" key="6">
    <source>
        <dbReference type="Proteomes" id="UP000286288"/>
    </source>
</evidence>
<dbReference type="Pfam" id="PF00728">
    <property type="entry name" value="Glyco_hydro_20"/>
    <property type="match status" value="1"/>
</dbReference>
<dbReference type="InterPro" id="IPR017853">
    <property type="entry name" value="GH"/>
</dbReference>
<dbReference type="GO" id="GO:0005975">
    <property type="term" value="P:carbohydrate metabolic process"/>
    <property type="evidence" value="ECO:0007669"/>
    <property type="project" value="InterPro"/>
</dbReference>
<name>A0A415ETM6_ENTCA</name>
<dbReference type="AlphaFoldDB" id="A0A415ETM6"/>
<evidence type="ECO:0000313" key="5">
    <source>
        <dbReference type="EMBL" id="RHK06650.1"/>
    </source>
</evidence>
<dbReference type="Pfam" id="PF18088">
    <property type="entry name" value="Glyco_H_20C_C"/>
    <property type="match status" value="1"/>
</dbReference>
<dbReference type="InterPro" id="IPR015883">
    <property type="entry name" value="Glyco_hydro_20_cat"/>
</dbReference>
<accession>A0A415ETM6</accession>
<evidence type="ECO:0000259" key="4">
    <source>
        <dbReference type="Pfam" id="PF18088"/>
    </source>
</evidence>
<dbReference type="Gene3D" id="3.20.20.80">
    <property type="entry name" value="Glycosidases"/>
    <property type="match status" value="1"/>
</dbReference>
<comment type="similarity">
    <text evidence="1">Belongs to the glycosyl hydrolase 20 family.</text>
</comment>
<dbReference type="Proteomes" id="UP000286288">
    <property type="component" value="Unassembled WGS sequence"/>
</dbReference>
<feature type="domain" description="Glycoside hydrolase family 20 catalytic" evidence="3">
    <location>
        <begin position="89"/>
        <end position="271"/>
    </location>
</feature>
<dbReference type="CDD" id="cd06565">
    <property type="entry name" value="GH20_GcnA-like"/>
    <property type="match status" value="1"/>
</dbReference>
<dbReference type="GO" id="GO:0004563">
    <property type="term" value="F:beta-N-acetylhexosaminidase activity"/>
    <property type="evidence" value="ECO:0007669"/>
    <property type="project" value="UniProtKB-ARBA"/>
</dbReference>
<evidence type="ECO:0000259" key="3">
    <source>
        <dbReference type="Pfam" id="PF00728"/>
    </source>
</evidence>
<dbReference type="PANTHER" id="PTHR21040:SF8">
    <property type="entry name" value="BCDNA.GH04120"/>
    <property type="match status" value="1"/>
</dbReference>
<comment type="caution">
    <text evidence="5">The sequence shown here is derived from an EMBL/GenBank/DDBJ whole genome shotgun (WGS) entry which is preliminary data.</text>
</comment>
<dbReference type="InterPro" id="IPR038901">
    <property type="entry name" value="HEXDC-like"/>
</dbReference>
<feature type="domain" description="Glycoside Hydrolase 20C C-terminal" evidence="4">
    <location>
        <begin position="417"/>
        <end position="601"/>
    </location>
</feature>
<protein>
    <submittedName>
        <fullName evidence="5">Beta-N-acetylhexosaminidase</fullName>
    </submittedName>
</protein>
<keyword evidence="2" id="KW-0378">Hydrolase</keyword>
<dbReference type="PANTHER" id="PTHR21040">
    <property type="entry name" value="BCDNA.GH04120"/>
    <property type="match status" value="1"/>
</dbReference>
<dbReference type="EMBL" id="QRMZ01000008">
    <property type="protein sequence ID" value="RHK06650.1"/>
    <property type="molecule type" value="Genomic_DNA"/>
</dbReference>